<protein>
    <submittedName>
        <fullName evidence="2">Transcriptional regulator</fullName>
    </submittedName>
</protein>
<proteinExistence type="predicted"/>
<comment type="caution">
    <text evidence="2">The sequence shown here is derived from an EMBL/GenBank/DDBJ whole genome shotgun (WGS) entry which is preliminary data.</text>
</comment>
<dbReference type="Pfam" id="PF19054">
    <property type="entry name" value="DUF5753"/>
    <property type="match status" value="1"/>
</dbReference>
<dbReference type="CDD" id="cd00093">
    <property type="entry name" value="HTH_XRE"/>
    <property type="match status" value="1"/>
</dbReference>
<keyword evidence="3" id="KW-1185">Reference proteome</keyword>
<dbReference type="SMART" id="SM00530">
    <property type="entry name" value="HTH_XRE"/>
    <property type="match status" value="1"/>
</dbReference>
<evidence type="ECO:0000259" key="1">
    <source>
        <dbReference type="PROSITE" id="PS50943"/>
    </source>
</evidence>
<dbReference type="EMBL" id="BSDI01000030">
    <property type="protein sequence ID" value="GLI00083.1"/>
    <property type="molecule type" value="Genomic_DNA"/>
</dbReference>
<reference evidence="2" key="1">
    <citation type="submission" date="2022-12" db="EMBL/GenBank/DDBJ databases">
        <title>New Phytohabitans aurantiacus sp. RD004123 nov., an actinomycete isolated from soil.</title>
        <authorList>
            <person name="Triningsih D.W."/>
            <person name="Harunari E."/>
            <person name="Igarashi Y."/>
        </authorList>
    </citation>
    <scope>NUCLEOTIDE SEQUENCE</scope>
    <source>
        <strain evidence="2">RD004123</strain>
    </source>
</reference>
<dbReference type="InterPro" id="IPR043917">
    <property type="entry name" value="DUF5753"/>
</dbReference>
<sequence>MSPAQGATIGRRRLRHALRTAREAVGMTQEQVASEMDWSTSKIIRIEAGAVSVSPIDVRALLRLYGVVEQRRVDELVSLARSSRARRWWSSFAGSLPPSYMAYIGLEAETSSVLCYTPTKLPGLFQTEAYAAKALRRDSAGADEQSQVEVRLTRQREVLDKPNPPHITAVIDESVVRRIANDAQAQKEQLEKLMSLSSKPNITLHVLPFTSGIDDYPSPFAILQFPDPADHDVMFVESAVADDVVDRPEVVEPYHEKFQRLCGLALSPDESRDLIKKIVGELD</sequence>
<dbReference type="Pfam" id="PF13560">
    <property type="entry name" value="HTH_31"/>
    <property type="match status" value="1"/>
</dbReference>
<accession>A0ABQ5R0J3</accession>
<dbReference type="PROSITE" id="PS50943">
    <property type="entry name" value="HTH_CROC1"/>
    <property type="match status" value="1"/>
</dbReference>
<dbReference type="Proteomes" id="UP001144280">
    <property type="component" value="Unassembled WGS sequence"/>
</dbReference>
<dbReference type="SUPFAM" id="SSF47413">
    <property type="entry name" value="lambda repressor-like DNA-binding domains"/>
    <property type="match status" value="1"/>
</dbReference>
<dbReference type="InterPro" id="IPR001387">
    <property type="entry name" value="Cro/C1-type_HTH"/>
</dbReference>
<feature type="domain" description="HTH cro/C1-type" evidence="1">
    <location>
        <begin position="18"/>
        <end position="71"/>
    </location>
</feature>
<dbReference type="Gene3D" id="1.10.260.40">
    <property type="entry name" value="lambda repressor-like DNA-binding domains"/>
    <property type="match status" value="1"/>
</dbReference>
<gene>
    <name evidence="2" type="ORF">Pa4123_53590</name>
</gene>
<organism evidence="2 3">
    <name type="scientific">Phytohabitans aurantiacus</name>
    <dbReference type="NCBI Taxonomy" id="3016789"/>
    <lineage>
        <taxon>Bacteria</taxon>
        <taxon>Bacillati</taxon>
        <taxon>Actinomycetota</taxon>
        <taxon>Actinomycetes</taxon>
        <taxon>Micromonosporales</taxon>
        <taxon>Micromonosporaceae</taxon>
    </lineage>
</organism>
<dbReference type="InterPro" id="IPR010982">
    <property type="entry name" value="Lambda_DNA-bd_dom_sf"/>
</dbReference>
<dbReference type="RefSeq" id="WP_281900186.1">
    <property type="nucleotide sequence ID" value="NZ_BSDI01000030.1"/>
</dbReference>
<evidence type="ECO:0000313" key="2">
    <source>
        <dbReference type="EMBL" id="GLI00083.1"/>
    </source>
</evidence>
<name>A0ABQ5R0J3_9ACTN</name>
<evidence type="ECO:0000313" key="3">
    <source>
        <dbReference type="Proteomes" id="UP001144280"/>
    </source>
</evidence>